<proteinExistence type="predicted"/>
<feature type="compositionally biased region" description="Acidic residues" evidence="1">
    <location>
        <begin position="129"/>
        <end position="139"/>
    </location>
</feature>
<protein>
    <submittedName>
        <fullName evidence="2">Uncharacterized protein</fullName>
    </submittedName>
</protein>
<gene>
    <name evidence="2" type="ORF">B2J93_3878</name>
</gene>
<sequence>MARSYMRKAKPRTEIRSTAQTEPSKQATCTSISTSTSPPQPSFRRPRPSLEPFIFDHHLINGLVPNRDRGVVDIFCTLARARAVTVPHAQPASVARTVRRGDGQVRALDLGAARAAGTGRGESQTGRGEEEEEEEEEEESRAGGMQMCSRDKGRAREVVMLRWWRLRG</sequence>
<dbReference type="EMBL" id="MZNU01000358">
    <property type="protein sequence ID" value="OWO99437.1"/>
    <property type="molecule type" value="Genomic_DNA"/>
</dbReference>
<evidence type="ECO:0000256" key="1">
    <source>
        <dbReference type="SAM" id="MobiDB-lite"/>
    </source>
</evidence>
<reference evidence="2 3" key="1">
    <citation type="submission" date="2017-04" db="EMBL/GenBank/DDBJ databases">
        <title>Draft genome sequence of Marssonina coronaria NL1: causal agent of apple blotch.</title>
        <authorList>
            <person name="Cheng Q."/>
        </authorList>
    </citation>
    <scope>NUCLEOTIDE SEQUENCE [LARGE SCALE GENOMIC DNA]</scope>
    <source>
        <strain evidence="2 3">NL1</strain>
    </source>
</reference>
<keyword evidence="3" id="KW-1185">Reference proteome</keyword>
<evidence type="ECO:0000313" key="3">
    <source>
        <dbReference type="Proteomes" id="UP000242519"/>
    </source>
</evidence>
<name>A0A218YUU2_9HELO</name>
<dbReference type="Proteomes" id="UP000242519">
    <property type="component" value="Unassembled WGS sequence"/>
</dbReference>
<feature type="compositionally biased region" description="Basic residues" evidence="1">
    <location>
        <begin position="1"/>
        <end position="10"/>
    </location>
</feature>
<accession>A0A218YUU2</accession>
<feature type="region of interest" description="Disordered" evidence="1">
    <location>
        <begin position="110"/>
        <end position="151"/>
    </location>
</feature>
<organism evidence="2 3">
    <name type="scientific">Diplocarpon coronariae</name>
    <dbReference type="NCBI Taxonomy" id="2795749"/>
    <lineage>
        <taxon>Eukaryota</taxon>
        <taxon>Fungi</taxon>
        <taxon>Dikarya</taxon>
        <taxon>Ascomycota</taxon>
        <taxon>Pezizomycotina</taxon>
        <taxon>Leotiomycetes</taxon>
        <taxon>Helotiales</taxon>
        <taxon>Drepanopezizaceae</taxon>
        <taxon>Diplocarpon</taxon>
    </lineage>
</organism>
<feature type="compositionally biased region" description="Polar residues" evidence="1">
    <location>
        <begin position="16"/>
        <end position="29"/>
    </location>
</feature>
<dbReference type="InParanoid" id="A0A218YUU2"/>
<dbReference type="AlphaFoldDB" id="A0A218YUU2"/>
<comment type="caution">
    <text evidence="2">The sequence shown here is derived from an EMBL/GenBank/DDBJ whole genome shotgun (WGS) entry which is preliminary data.</text>
</comment>
<evidence type="ECO:0000313" key="2">
    <source>
        <dbReference type="EMBL" id="OWO99437.1"/>
    </source>
</evidence>
<feature type="region of interest" description="Disordered" evidence="1">
    <location>
        <begin position="1"/>
        <end position="49"/>
    </location>
</feature>